<accession>A0A0V1HJF9</accession>
<gene>
    <name evidence="1" type="ORF">T11_18542</name>
</gene>
<dbReference type="AlphaFoldDB" id="A0A0V1HJF9"/>
<proteinExistence type="predicted"/>
<name>A0A0V1HJF9_9BILA</name>
<sequence>MPRTTYPFGRKFMYQTQTIQNLEYTSEVKLVGARKVMTELEYSTFDLLLRKLTKDKTYWQNFQERQRLLKILNEYKLSDIHKVRHSQGKKHSVMAFNRK</sequence>
<dbReference type="Proteomes" id="UP000055024">
    <property type="component" value="Unassembled WGS sequence"/>
</dbReference>
<reference evidence="1 2" key="1">
    <citation type="submission" date="2015-01" db="EMBL/GenBank/DDBJ databases">
        <title>Evolution of Trichinella species and genotypes.</title>
        <authorList>
            <person name="Korhonen P.K."/>
            <person name="Edoardo P."/>
            <person name="Giuseppe L.R."/>
            <person name="Gasser R.B."/>
        </authorList>
    </citation>
    <scope>NUCLEOTIDE SEQUENCE [LARGE SCALE GENOMIC DNA]</scope>
    <source>
        <strain evidence="1">ISS1029</strain>
    </source>
</reference>
<comment type="caution">
    <text evidence="1">The sequence shown here is derived from an EMBL/GenBank/DDBJ whole genome shotgun (WGS) entry which is preliminary data.</text>
</comment>
<protein>
    <submittedName>
        <fullName evidence="1">Uncharacterized protein</fullName>
    </submittedName>
</protein>
<dbReference type="EMBL" id="JYDP01000055">
    <property type="protein sequence ID" value="KRZ10878.1"/>
    <property type="molecule type" value="Genomic_DNA"/>
</dbReference>
<organism evidence="1 2">
    <name type="scientific">Trichinella zimbabwensis</name>
    <dbReference type="NCBI Taxonomy" id="268475"/>
    <lineage>
        <taxon>Eukaryota</taxon>
        <taxon>Metazoa</taxon>
        <taxon>Ecdysozoa</taxon>
        <taxon>Nematoda</taxon>
        <taxon>Enoplea</taxon>
        <taxon>Dorylaimia</taxon>
        <taxon>Trichinellida</taxon>
        <taxon>Trichinellidae</taxon>
        <taxon>Trichinella</taxon>
    </lineage>
</organism>
<evidence type="ECO:0000313" key="1">
    <source>
        <dbReference type="EMBL" id="KRZ10878.1"/>
    </source>
</evidence>
<evidence type="ECO:0000313" key="2">
    <source>
        <dbReference type="Proteomes" id="UP000055024"/>
    </source>
</evidence>
<keyword evidence="2" id="KW-1185">Reference proteome</keyword>